<sequence>MLSFVDVYGQRACFQIGQNEKDRLPEQIITRTGVALDFRHSGTGKTTVNQRLCDRDTLKVPG</sequence>
<dbReference type="KEGG" id="woc:BA177_17480"/>
<dbReference type="EMBL" id="CP016268">
    <property type="protein sequence ID" value="ANO52744.1"/>
    <property type="molecule type" value="Genomic_DNA"/>
</dbReference>
<protein>
    <submittedName>
        <fullName evidence="1">Uncharacterized protein</fullName>
    </submittedName>
</protein>
<gene>
    <name evidence="1" type="ORF">BA177_17480</name>
</gene>
<reference evidence="1 2" key="1">
    <citation type="submission" date="2016-06" db="EMBL/GenBank/DDBJ databases">
        <title>Complete genome sequence of a deep-branching marine Gamma Proteobacterium Woeseia oceani type strain XK5.</title>
        <authorList>
            <person name="Mu D."/>
            <person name="Du Z."/>
        </authorList>
    </citation>
    <scope>NUCLEOTIDE SEQUENCE [LARGE SCALE GENOMIC DNA]</scope>
    <source>
        <strain evidence="1 2">XK5</strain>
    </source>
</reference>
<keyword evidence="2" id="KW-1185">Reference proteome</keyword>
<accession>A0A193LK13</accession>
<organism evidence="1 2">
    <name type="scientific">Woeseia oceani</name>
    <dbReference type="NCBI Taxonomy" id="1548547"/>
    <lineage>
        <taxon>Bacteria</taxon>
        <taxon>Pseudomonadati</taxon>
        <taxon>Pseudomonadota</taxon>
        <taxon>Gammaproteobacteria</taxon>
        <taxon>Woeseiales</taxon>
        <taxon>Woeseiaceae</taxon>
        <taxon>Woeseia</taxon>
    </lineage>
</organism>
<proteinExistence type="predicted"/>
<dbReference type="Proteomes" id="UP000092695">
    <property type="component" value="Chromosome"/>
</dbReference>
<name>A0A193LK13_9GAMM</name>
<evidence type="ECO:0000313" key="1">
    <source>
        <dbReference type="EMBL" id="ANO52744.1"/>
    </source>
</evidence>
<evidence type="ECO:0000313" key="2">
    <source>
        <dbReference type="Proteomes" id="UP000092695"/>
    </source>
</evidence>
<dbReference type="AlphaFoldDB" id="A0A193LK13"/>